<dbReference type="GO" id="GO:0005509">
    <property type="term" value="F:calcium ion binding"/>
    <property type="evidence" value="ECO:0007669"/>
    <property type="project" value="InterPro"/>
</dbReference>
<organism evidence="6 7">
    <name type="scientific">Prosthecobacter debontii</name>
    <dbReference type="NCBI Taxonomy" id="48467"/>
    <lineage>
        <taxon>Bacteria</taxon>
        <taxon>Pseudomonadati</taxon>
        <taxon>Verrucomicrobiota</taxon>
        <taxon>Verrucomicrobiia</taxon>
        <taxon>Verrucomicrobiales</taxon>
        <taxon>Verrucomicrobiaceae</taxon>
        <taxon>Prosthecobacter</taxon>
    </lineage>
</organism>
<evidence type="ECO:0000313" key="7">
    <source>
        <dbReference type="Proteomes" id="UP000190774"/>
    </source>
</evidence>
<feature type="non-terminal residue" evidence="6">
    <location>
        <position position="1"/>
    </location>
</feature>
<dbReference type="Gene3D" id="4.10.1080.10">
    <property type="entry name" value="TSP type-3 repeat"/>
    <property type="match status" value="1"/>
</dbReference>
<keyword evidence="2" id="KW-0964">Secreted</keyword>
<dbReference type="Pfam" id="PF05593">
    <property type="entry name" value="RHS_repeat"/>
    <property type="match status" value="3"/>
</dbReference>
<dbReference type="InterPro" id="IPR050708">
    <property type="entry name" value="T6SS_VgrG/RHS"/>
</dbReference>
<evidence type="ECO:0000256" key="5">
    <source>
        <dbReference type="SAM" id="MobiDB-lite"/>
    </source>
</evidence>
<feature type="compositionally biased region" description="Basic and acidic residues" evidence="5">
    <location>
        <begin position="10"/>
        <end position="22"/>
    </location>
</feature>
<dbReference type="EMBL" id="FUYE01000035">
    <property type="protein sequence ID" value="SKB09206.1"/>
    <property type="molecule type" value="Genomic_DNA"/>
</dbReference>
<accession>A0A1T4Z5H9</accession>
<name>A0A1T4Z5H9_9BACT</name>
<feature type="region of interest" description="Disordered" evidence="5">
    <location>
        <begin position="682"/>
        <end position="707"/>
    </location>
</feature>
<keyword evidence="4" id="KW-0106">Calcium</keyword>
<evidence type="ECO:0000256" key="3">
    <source>
        <dbReference type="ARBA" id="ARBA00022729"/>
    </source>
</evidence>
<feature type="compositionally biased region" description="Acidic residues" evidence="5">
    <location>
        <begin position="94"/>
        <end position="104"/>
    </location>
</feature>
<dbReference type="InterPro" id="IPR031325">
    <property type="entry name" value="RHS_repeat"/>
</dbReference>
<dbReference type="PANTHER" id="PTHR32305">
    <property type="match status" value="1"/>
</dbReference>
<dbReference type="NCBIfam" id="TIGR03696">
    <property type="entry name" value="Rhs_assc_core"/>
    <property type="match status" value="1"/>
</dbReference>
<dbReference type="Gene3D" id="2.180.10.10">
    <property type="entry name" value="RHS repeat-associated core"/>
    <property type="match status" value="5"/>
</dbReference>
<feature type="region of interest" description="Disordered" evidence="5">
    <location>
        <begin position="82"/>
        <end position="131"/>
    </location>
</feature>
<proteinExistence type="predicted"/>
<feature type="compositionally biased region" description="Basic and acidic residues" evidence="5">
    <location>
        <begin position="2988"/>
        <end position="3007"/>
    </location>
</feature>
<comment type="subcellular location">
    <subcellularLocation>
        <location evidence="1">Secreted</location>
    </subcellularLocation>
</comment>
<sequence length="3334" mass="362905">ADGDGYNDSNDSHVWDWDRWSDWDDDGANEENDSHPSDSNLWDDWNNNGYSDWAEAWDTDGDGISDIWDSHFDNPNLWEDWNGNGINDSAEATTDSDGDGYYDPEDSHPDDSGLWNDWNENGINDDEEVWDTDADGDGYYDGQDSHIYDPSLWADWDNDGLNEEDEVTWGTDSANSDTDGDGLLDGEEISYGTDPLYVDTDSDGLTDYEELAIYTGSIQGHQLSPTNPHSISPIYQDYVMVDSTDTDGDGIPNRVENFYAPVMNPMNATDASGDLDADGVSNLQEYLNGTLFDGNLTTYDFDQDGMTDIQENYWRSVYPGSLNKYWFDDAVHDFDGDGVLNFEEVLLGLDIGYSESRGMPDLEWANSINGTSWSAQPLQEGDRDGDGMPDLWEHYYRLNLRNAADAAADEDADGLNNLAEYRFGSSPLLTNTHGAELDAEHAYDQAIPPDTVQGQGTMYNPTGAVADLNTGTGFRNFNLVDEFSSEAPETNYEYTYLYNVKTWYSEHNDESTSGDYHMYMDDNENLVTSGYFSSPEDEDPGPDVVIDCGCLGFGGCSCEAGGTYWLDGVEYDSVSVCYCGEPVEPPEWSKSKVTIVVLCDPPLPDGAAPLSKTFVVEQEGVDGWYQVGSSFNVIIDSFNAGSVTTDYAPRGKKRRVRLVQEEGVQDSSHSLSISDMSGPRYRKIGLTGQPIPDGKPQEQDESGQQPEETYVDAYTRQLRHSVTDIYASVESSLLPLSVRRDVSPEAYSNTSGLRPDERPDLPFGSGWRSNLCSYIHISNRNKASVIDENGTGQSYVRYFGTWQRDYKEDADAKTRFDLLSEVPNGQFILNKKFGTTCVYQKLDFKQTVSDDRIHGSETGTINEYARLISVTDRWDNTLIYEYPHAHALTPSKIYDTKRPDLKITIRQVGNLVTEVRAPDGATTCYHYASVSHGDVSLNSLFGATPVLIGVSHVASGAAGSGGYVVPSGGGSIYNQLPLGSARYYYDTRTEIDQNPGSQTKYSHIQLTEIEDETWTATSHGNRYSFDYVPNHTSQFKSNGVWRTQYGLPMFISQITLPDNQEVIFTGARLIKVEQNQLSSPYVLVRTEVSGPAGVYEYSFEQPEIYRPAGDPTRTADPGQVIYLGFMQMRLTTKVNPNLPTDIPQTPKTETFTFNRYAAMALDSVTDMSGKQTLFWYDSKCETAIKRLVKFDLTQGGLESLSYYYDDPVAESGPLGSGKSYTYGPYQILKSIRDEMGVLTEYTIDGLGRRTSETISGPFQGIRTTSYFYEDTTFPGFVTKTVTDGSSLDGAPETTVIHVPDANGRVRQTKTIGINSAILSSVETAYDGQGRKRSVKDGRGLITNFAYDARGRLTDVTHPDGSTKSLSYDDHGNLVKEVNENGVATFHDYDEFNRRISTTVDMNGNNEADTRYTLVTLPEDPEDEPVYNGDLVSSMTYTPRGQVQTSTDPRGKITTNTYDNLGRLLSVDDGGLETIYGYDDERFGGSIFDSSRFKPSSVTDPRGTTATLELDDLYRTVAKSVAGISGETSTTYDFASNPLTVTDPLGQVTRFDYDLHGQVVKTTYADGSESRVAYTHSGKPWKTVNELGAETVIQYDEAGRPIREIQPAIAGVSGVTETSYDLAGNAVKVKDALGRSVISQYDARNRPYRVTYPPVWNAITGGLANPIVETEYDDCGQVTLKRDALGHEQRMYYDAAGRVWKTVDALGHAVLTAYDAGGNVLAVSQKVTNSSGQLVDQVVTNSYDLHNRLVETVDGEGITNEFEYDSVGNRTLVRDGLGQETSFTYDALNRLLTQTFKKDLAQTGDDDTWTYIYNAVHKTSQTDANGEITDYTYDDRSRLLTVSVGGDLLRSFNYDNAGRLLSVTEAGHPEADVSYTYDALNRVKEETSRGVTHTYGYDLCGNRILAELGHGRTIQTVPDALNRPELILEFASQAGLASGPVDARLTRYAYDLAGRATVLISANGQVSENVHDPLGRLTNRTLFQGIGNRTDSGVLAEFGWTYNEVGNVTEQHETWPGTSLRSTGTRATAMAYDLANRLTSESVSESGSSFTTQTSYSYDAANNRLTKTVTGGTDPGHWTYEYNDGNQLTSWMKRAQVGGKPRKAVVIDYDANGNRIQGESTTYTVSQNQASLTQQGVTYQATTSGENGEDLSVSLHADEPGQELGVQMSGGHASVTLATDMGLPDSLSHQGITYATPEAHIPGHEVGVTLIADAPDQTPGVTVLGNEVAVTLETDSGDAASAVDQSITYSARSVGPIGNDIRVHIEKAALNDQDSLTTSGSDLTLKLRTDAGTPDTLSNQGITYTTKAAHEEGREVAVRLISEPAQDAEEVEVDGDNVLVYLATTDGAPAEAESQGIHFQAKLPGRQGDEVKIHYDVWYPYTDPPAPAEAYVYDRDIFVNLEVEESGSPAVLTLNGLRYEARAMGAEGNGLTVRHVMGEEENQPTTAELVNGEVVVHLGTTSIRPAEGWLGPLRITAVDNTEAGNGIKLAVQGAESPGQGLEVWEDSQGLRVRLGSNEFGEVISSWQDVAAAIQGYWYHRVNVEVGESAFEWATGASTTLSGGGVDFAVNATGWDIAGALVSNPETNELLWVVEADGSEPWIESGVTAGGVTPTVLTQADEIVTLLNANASVMELLEVSGGGSAVIERGTVQLATGGDGFSIESHADDIVALLTDEDSPTKDLITVTGGGQTILEPLTRTALTGGVERAIETTASEVIAMLADHPLITVSGGGSNKLQTRELQLSGGGENFLVKTKADEVVDWLTETNSPARNLMTVTGGGTHALEALPRTALSGGRVHQSTTQASELVTLLQNTSSVSSVMNVSGGGEHALTPMAQTHLRGVTSSTSLSTTYTWTTENRLAGVTRSDAKSYGYTYDYRIRRVGTVSEESGQAAKHTAILFSGGLSVAEYEGSTLQTQITTPTVNTVSYVRGPDMGGGVGGLLYSTRTETGGERKVRYNLSNGRGDIVAQSDESATLTWTASYEAYGKRPTETGENLDKQRANSKDEDPTGLLNEGFRYRDIETGVWLSRDPAGFVDGPNLYAYVMQNPWTAWDPLGLEVPKNRKEARQKIKDINDTTTELKKVSKVAVDKFGSKEGDQALTASARLNQALGYMLAELSVYQDYADKDGNLINPASRVQAPILGFDADTTAARRFAGMGDAVSVGLRDMNFDYAETAMAVGGARSLVSLIEAGGAKLLSKLTANGVLGPRKKQLFSNLYPEDVPVSLTRKELYFDGNKWRFNSVTGKPLTPNGSYTYVVQDGKIYISRRTLAQGGHVDVSRGSPFEYGGQIKFGNGNSAGPIDNWNNASGHFKPPASASWQAVDAGLPRALFQAQ</sequence>
<feature type="region of interest" description="Disordered" evidence="5">
    <location>
        <begin position="1"/>
        <end position="52"/>
    </location>
</feature>
<keyword evidence="7" id="KW-1185">Reference proteome</keyword>
<dbReference type="Proteomes" id="UP000190774">
    <property type="component" value="Unassembled WGS sequence"/>
</dbReference>
<dbReference type="STRING" id="48467.SAMN02745166_05115"/>
<feature type="compositionally biased region" description="Low complexity" evidence="5">
    <location>
        <begin position="37"/>
        <end position="48"/>
    </location>
</feature>
<dbReference type="InterPro" id="IPR022385">
    <property type="entry name" value="Rhs_assc_core"/>
</dbReference>
<dbReference type="InterPro" id="IPR059100">
    <property type="entry name" value="TSP3_bac"/>
</dbReference>
<feature type="region of interest" description="Disordered" evidence="5">
    <location>
        <begin position="2988"/>
        <end position="3011"/>
    </location>
</feature>
<dbReference type="Pfam" id="PF18884">
    <property type="entry name" value="TSP3_bac"/>
    <property type="match status" value="3"/>
</dbReference>
<dbReference type="PANTHER" id="PTHR32305:SF15">
    <property type="entry name" value="PROTEIN RHSA-RELATED"/>
    <property type="match status" value="1"/>
</dbReference>
<dbReference type="InterPro" id="IPR006530">
    <property type="entry name" value="YD"/>
</dbReference>
<dbReference type="InterPro" id="IPR018247">
    <property type="entry name" value="EF_Hand_1_Ca_BS"/>
</dbReference>
<reference evidence="7" key="1">
    <citation type="submission" date="2017-02" db="EMBL/GenBank/DDBJ databases">
        <authorList>
            <person name="Varghese N."/>
            <person name="Submissions S."/>
        </authorList>
    </citation>
    <scope>NUCLEOTIDE SEQUENCE [LARGE SCALE GENOMIC DNA]</scope>
    <source>
        <strain evidence="7">ATCC 700200</strain>
    </source>
</reference>
<dbReference type="NCBIfam" id="TIGR01643">
    <property type="entry name" value="YD_repeat_2x"/>
    <property type="match status" value="6"/>
</dbReference>
<dbReference type="InterPro" id="IPR028974">
    <property type="entry name" value="TSP_type-3_rpt"/>
</dbReference>
<feature type="compositionally biased region" description="Polar residues" evidence="5">
    <location>
        <begin position="84"/>
        <end position="93"/>
    </location>
</feature>
<gene>
    <name evidence="6" type="ORF">SAMN02745166_05115</name>
</gene>
<dbReference type="PROSITE" id="PS00018">
    <property type="entry name" value="EF_HAND_1"/>
    <property type="match status" value="2"/>
</dbReference>
<evidence type="ECO:0000256" key="1">
    <source>
        <dbReference type="ARBA" id="ARBA00004613"/>
    </source>
</evidence>
<dbReference type="OrthoDB" id="173920at2"/>
<evidence type="ECO:0000313" key="6">
    <source>
        <dbReference type="EMBL" id="SKB09206.1"/>
    </source>
</evidence>
<evidence type="ECO:0000256" key="2">
    <source>
        <dbReference type="ARBA" id="ARBA00022525"/>
    </source>
</evidence>
<keyword evidence="3" id="KW-0732">Signal</keyword>
<protein>
    <submittedName>
        <fullName evidence="6">RHS repeat-associated core domain-containing protein</fullName>
    </submittedName>
</protein>
<evidence type="ECO:0000256" key="4">
    <source>
        <dbReference type="ARBA" id="ARBA00022837"/>
    </source>
</evidence>